<organism evidence="1 2">
    <name type="scientific">Vaccinium darrowii</name>
    <dbReference type="NCBI Taxonomy" id="229202"/>
    <lineage>
        <taxon>Eukaryota</taxon>
        <taxon>Viridiplantae</taxon>
        <taxon>Streptophyta</taxon>
        <taxon>Embryophyta</taxon>
        <taxon>Tracheophyta</taxon>
        <taxon>Spermatophyta</taxon>
        <taxon>Magnoliopsida</taxon>
        <taxon>eudicotyledons</taxon>
        <taxon>Gunneridae</taxon>
        <taxon>Pentapetalae</taxon>
        <taxon>asterids</taxon>
        <taxon>Ericales</taxon>
        <taxon>Ericaceae</taxon>
        <taxon>Vaccinioideae</taxon>
        <taxon>Vaccinieae</taxon>
        <taxon>Vaccinium</taxon>
    </lineage>
</organism>
<comment type="caution">
    <text evidence="1">The sequence shown here is derived from an EMBL/GenBank/DDBJ whole genome shotgun (WGS) entry which is preliminary data.</text>
</comment>
<dbReference type="EMBL" id="CM037159">
    <property type="protein sequence ID" value="KAH7864992.1"/>
    <property type="molecule type" value="Genomic_DNA"/>
</dbReference>
<sequence>MDKVATIHDPKSTSIHQGLRRRKDMASLFICNSNVTPKTPPLRLLQTNTFPPSLPSSSSLHFCRRNTRGLSVVTRGAPSTGTYIFAFFLPLSLLAVTVFTSIRIADKLDRDFLEEMAINQAIMEGEEEDGVADADAGMSLLEEKPSRPRTLQEMADRLDHTKKNWKDERFIFSATLWPIRKSRSKVVFSNDHFKKHLHELVLVTRLTTLIILAPQTVEIPFSGHVPCSESRSLQLNVITLVVDGAWRAGNLWNGIAVTTNRPNGSLIVVGFHDYSGPKKTINGPEIRPIWACRYKQHRSHQAKMGRK</sequence>
<accession>A0ACB7ZG38</accession>
<keyword evidence="2" id="KW-1185">Reference proteome</keyword>
<gene>
    <name evidence="1" type="ORF">Vadar_000894</name>
</gene>
<evidence type="ECO:0000313" key="2">
    <source>
        <dbReference type="Proteomes" id="UP000828048"/>
    </source>
</evidence>
<dbReference type="Proteomes" id="UP000828048">
    <property type="component" value="Chromosome 9"/>
</dbReference>
<proteinExistence type="predicted"/>
<protein>
    <submittedName>
        <fullName evidence="1">Uncharacterized protein</fullName>
    </submittedName>
</protein>
<reference evidence="1 2" key="1">
    <citation type="journal article" date="2021" name="Hortic Res">
        <title>High-quality reference genome and annotation aids understanding of berry development for evergreen blueberry (Vaccinium darrowii).</title>
        <authorList>
            <person name="Yu J."/>
            <person name="Hulse-Kemp A.M."/>
            <person name="Babiker E."/>
            <person name="Staton M."/>
        </authorList>
    </citation>
    <scope>NUCLEOTIDE SEQUENCE [LARGE SCALE GENOMIC DNA]</scope>
    <source>
        <strain evidence="2">cv. NJ 8807/NJ 8810</strain>
        <tissue evidence="1">Young leaf</tissue>
    </source>
</reference>
<name>A0ACB7ZG38_9ERIC</name>
<evidence type="ECO:0000313" key="1">
    <source>
        <dbReference type="EMBL" id="KAH7864992.1"/>
    </source>
</evidence>